<proteinExistence type="predicted"/>
<dbReference type="KEGG" id="bmei:Spa11_00510"/>
<dbReference type="Proteomes" id="UP000316426">
    <property type="component" value="Chromosome"/>
</dbReference>
<evidence type="ECO:0000313" key="2">
    <source>
        <dbReference type="Proteomes" id="UP000316426"/>
    </source>
</evidence>
<dbReference type="RefSeq" id="WP_145105187.1">
    <property type="nucleotide sequence ID" value="NZ_CP036349.1"/>
</dbReference>
<protein>
    <submittedName>
        <fullName evidence="1">Uncharacterized protein</fullName>
    </submittedName>
</protein>
<sequence length="75" mass="8238">MKVEISETTYEAIAAVEPDVSAFVERAARRALSQAPDAAPRRDVQAAKQRLMAFRDKLAGVSASEFVDDSRQGRE</sequence>
<keyword evidence="2" id="KW-1185">Reference proteome</keyword>
<dbReference type="EMBL" id="CP036349">
    <property type="protein sequence ID" value="QDV71882.1"/>
    <property type="molecule type" value="Genomic_DNA"/>
</dbReference>
<organism evidence="1 2">
    <name type="scientific">Botrimarina mediterranea</name>
    <dbReference type="NCBI Taxonomy" id="2528022"/>
    <lineage>
        <taxon>Bacteria</taxon>
        <taxon>Pseudomonadati</taxon>
        <taxon>Planctomycetota</taxon>
        <taxon>Planctomycetia</taxon>
        <taxon>Pirellulales</taxon>
        <taxon>Lacipirellulaceae</taxon>
        <taxon>Botrimarina</taxon>
    </lineage>
</organism>
<gene>
    <name evidence="1" type="ORF">Spa11_00510</name>
</gene>
<dbReference type="AlphaFoldDB" id="A0A518K278"/>
<reference evidence="1 2" key="1">
    <citation type="submission" date="2019-02" db="EMBL/GenBank/DDBJ databases">
        <title>Deep-cultivation of Planctomycetes and their phenomic and genomic characterization uncovers novel biology.</title>
        <authorList>
            <person name="Wiegand S."/>
            <person name="Jogler M."/>
            <person name="Boedeker C."/>
            <person name="Pinto D."/>
            <person name="Vollmers J."/>
            <person name="Rivas-Marin E."/>
            <person name="Kohn T."/>
            <person name="Peeters S.H."/>
            <person name="Heuer A."/>
            <person name="Rast P."/>
            <person name="Oberbeckmann S."/>
            <person name="Bunk B."/>
            <person name="Jeske O."/>
            <person name="Meyerdierks A."/>
            <person name="Storesund J.E."/>
            <person name="Kallscheuer N."/>
            <person name="Luecker S."/>
            <person name="Lage O.M."/>
            <person name="Pohl T."/>
            <person name="Merkel B.J."/>
            <person name="Hornburger P."/>
            <person name="Mueller R.-W."/>
            <person name="Bruemmer F."/>
            <person name="Labrenz M."/>
            <person name="Spormann A.M."/>
            <person name="Op den Camp H."/>
            <person name="Overmann J."/>
            <person name="Amann R."/>
            <person name="Jetten M.S.M."/>
            <person name="Mascher T."/>
            <person name="Medema M.H."/>
            <person name="Devos D.P."/>
            <person name="Kaster A.-K."/>
            <person name="Ovreas L."/>
            <person name="Rohde M."/>
            <person name="Galperin M.Y."/>
            <person name="Jogler C."/>
        </authorList>
    </citation>
    <scope>NUCLEOTIDE SEQUENCE [LARGE SCALE GENOMIC DNA]</scope>
    <source>
        <strain evidence="1 2">Spa11</strain>
    </source>
</reference>
<evidence type="ECO:0000313" key="1">
    <source>
        <dbReference type="EMBL" id="QDV71882.1"/>
    </source>
</evidence>
<name>A0A518K278_9BACT</name>
<accession>A0A518K278</accession>